<keyword evidence="2 5" id="KW-0812">Transmembrane</keyword>
<reference evidence="7 8" key="1">
    <citation type="submission" date="2023-03" db="EMBL/GenBank/DDBJ databases">
        <title>Muricauda XX sp. nov. and Muricauda XXX sp. nov., two novel species isolated from Okinawa Trough.</title>
        <authorList>
            <person name="Cao W."/>
            <person name="Deng X."/>
        </authorList>
    </citation>
    <scope>NUCLEOTIDE SEQUENCE [LARGE SCALE GENOMIC DNA]</scope>
    <source>
        <strain evidence="7 8">334s03</strain>
    </source>
</reference>
<evidence type="ECO:0000313" key="7">
    <source>
        <dbReference type="EMBL" id="MDF0714769.1"/>
    </source>
</evidence>
<proteinExistence type="predicted"/>
<evidence type="ECO:0000313" key="8">
    <source>
        <dbReference type="Proteomes" id="UP001221366"/>
    </source>
</evidence>
<dbReference type="Pfam" id="PF04932">
    <property type="entry name" value="Wzy_C"/>
    <property type="match status" value="1"/>
</dbReference>
<dbReference type="EMBL" id="JARFVB010000001">
    <property type="protein sequence ID" value="MDF0714769.1"/>
    <property type="molecule type" value="Genomic_DNA"/>
</dbReference>
<keyword evidence="8" id="KW-1185">Reference proteome</keyword>
<comment type="subcellular location">
    <subcellularLocation>
        <location evidence="1">Membrane</location>
        <topology evidence="1">Multi-pass membrane protein</topology>
    </subcellularLocation>
</comment>
<feature type="transmembrane region" description="Helical" evidence="5">
    <location>
        <begin position="215"/>
        <end position="232"/>
    </location>
</feature>
<organism evidence="7 8">
    <name type="scientific">Flagellimonas yonaguniensis</name>
    <dbReference type="NCBI Taxonomy" id="3031325"/>
    <lineage>
        <taxon>Bacteria</taxon>
        <taxon>Pseudomonadati</taxon>
        <taxon>Bacteroidota</taxon>
        <taxon>Flavobacteriia</taxon>
        <taxon>Flavobacteriales</taxon>
        <taxon>Flavobacteriaceae</taxon>
        <taxon>Flagellimonas</taxon>
    </lineage>
</organism>
<keyword evidence="7" id="KW-0436">Ligase</keyword>
<feature type="transmembrane region" description="Helical" evidence="5">
    <location>
        <begin position="12"/>
        <end position="31"/>
    </location>
</feature>
<dbReference type="GO" id="GO:0016874">
    <property type="term" value="F:ligase activity"/>
    <property type="evidence" value="ECO:0007669"/>
    <property type="project" value="UniProtKB-KW"/>
</dbReference>
<evidence type="ECO:0000259" key="6">
    <source>
        <dbReference type="Pfam" id="PF04932"/>
    </source>
</evidence>
<dbReference type="RefSeq" id="WP_275614627.1">
    <property type="nucleotide sequence ID" value="NZ_JARFVB010000001.1"/>
</dbReference>
<accession>A0ABT5XUB7</accession>
<evidence type="ECO:0000256" key="2">
    <source>
        <dbReference type="ARBA" id="ARBA00022692"/>
    </source>
</evidence>
<feature type="transmembrane region" description="Helical" evidence="5">
    <location>
        <begin position="191"/>
        <end position="209"/>
    </location>
</feature>
<gene>
    <name evidence="7" type="ORF">PY092_01295</name>
</gene>
<evidence type="ECO:0000256" key="3">
    <source>
        <dbReference type="ARBA" id="ARBA00022989"/>
    </source>
</evidence>
<sequence>MILFLAIFSNSRSGLLIILLQFATFIGLNQTKGRISSKRLKNIIFVVMTSIIMLPFAIYYLSNSEFVQKRMDSYNFVKNYKASQSNKTRLGTYVASLEAFKEKPVLGHGFGQAGFTVVNKYPDWSREDNIELERFVQGKKIFPPVYNTYIRVGVDTGLLGLITFVAFQLVVFLRSLLLYYRGKVLYGQENLNALLVLSSIGFGLTWVQFDTFRVIGYWIFFSFFLVVLNKAGNK</sequence>
<protein>
    <submittedName>
        <fullName evidence="7">O-antigen ligase family protein</fullName>
    </submittedName>
</protein>
<feature type="transmembrane region" description="Helical" evidence="5">
    <location>
        <begin position="43"/>
        <end position="62"/>
    </location>
</feature>
<dbReference type="PANTHER" id="PTHR37422:SF17">
    <property type="entry name" value="O-ANTIGEN LIGASE"/>
    <property type="match status" value="1"/>
</dbReference>
<name>A0ABT5XUB7_9FLAO</name>
<feature type="transmembrane region" description="Helical" evidence="5">
    <location>
        <begin position="158"/>
        <end position="179"/>
    </location>
</feature>
<dbReference type="InterPro" id="IPR007016">
    <property type="entry name" value="O-antigen_ligase-rel_domated"/>
</dbReference>
<keyword evidence="3 5" id="KW-1133">Transmembrane helix</keyword>
<dbReference type="Proteomes" id="UP001221366">
    <property type="component" value="Unassembled WGS sequence"/>
</dbReference>
<comment type="caution">
    <text evidence="7">The sequence shown here is derived from an EMBL/GenBank/DDBJ whole genome shotgun (WGS) entry which is preliminary data.</text>
</comment>
<keyword evidence="4 5" id="KW-0472">Membrane</keyword>
<evidence type="ECO:0000256" key="5">
    <source>
        <dbReference type="SAM" id="Phobius"/>
    </source>
</evidence>
<feature type="domain" description="O-antigen ligase-related" evidence="6">
    <location>
        <begin position="2"/>
        <end position="165"/>
    </location>
</feature>
<dbReference type="InterPro" id="IPR051533">
    <property type="entry name" value="WaaL-like"/>
</dbReference>
<evidence type="ECO:0000256" key="1">
    <source>
        <dbReference type="ARBA" id="ARBA00004141"/>
    </source>
</evidence>
<dbReference type="PANTHER" id="PTHR37422">
    <property type="entry name" value="TEICHURONIC ACID BIOSYNTHESIS PROTEIN TUAE"/>
    <property type="match status" value="1"/>
</dbReference>
<evidence type="ECO:0000256" key="4">
    <source>
        <dbReference type="ARBA" id="ARBA00023136"/>
    </source>
</evidence>